<protein>
    <recommendedName>
        <fullName evidence="4 5">Large ribosomal subunit protein bL19</fullName>
    </recommendedName>
</protein>
<evidence type="ECO:0000256" key="5">
    <source>
        <dbReference type="HAMAP-Rule" id="MF_00402"/>
    </source>
</evidence>
<dbReference type="SUPFAM" id="SSF50104">
    <property type="entry name" value="Translation proteins SH3-like domain"/>
    <property type="match status" value="1"/>
</dbReference>
<sequence length="146" mass="16722">MSTEQEQAVETPEATEEKAGPAEMMNIFVNGRKLQVTKSPMFAEKSWADFGPGDTVSIHYRIKEGDKERVQLYEGTVISIRGESYNRTFTVRRIAHDVGVERTFPYHSPWIAKIDVKRKGKVRRAKLFYLRGLSGKAGRIKEAFRK</sequence>
<evidence type="ECO:0000256" key="6">
    <source>
        <dbReference type="RuleBase" id="RU000559"/>
    </source>
</evidence>
<dbReference type="InterPro" id="IPR001857">
    <property type="entry name" value="Ribosomal_bL19"/>
</dbReference>
<accession>H2CH16</accession>
<evidence type="ECO:0000256" key="2">
    <source>
        <dbReference type="ARBA" id="ARBA00022980"/>
    </source>
</evidence>
<organism evidence="7 8">
    <name type="scientific">Leptonema illini DSM 21528</name>
    <dbReference type="NCBI Taxonomy" id="929563"/>
    <lineage>
        <taxon>Bacteria</taxon>
        <taxon>Pseudomonadati</taxon>
        <taxon>Spirochaetota</taxon>
        <taxon>Spirochaetia</taxon>
        <taxon>Leptospirales</taxon>
        <taxon>Leptospiraceae</taxon>
        <taxon>Leptonema</taxon>
    </lineage>
</organism>
<dbReference type="GO" id="GO:0006412">
    <property type="term" value="P:translation"/>
    <property type="evidence" value="ECO:0007669"/>
    <property type="project" value="UniProtKB-UniRule"/>
</dbReference>
<dbReference type="InterPro" id="IPR038657">
    <property type="entry name" value="Ribosomal_bL19_sf"/>
</dbReference>
<dbReference type="Pfam" id="PF01245">
    <property type="entry name" value="Ribosomal_L19"/>
    <property type="match status" value="1"/>
</dbReference>
<comment type="function">
    <text evidence="5 6">This protein is located at the 30S-50S ribosomal subunit interface and may play a role in the structure and function of the aminoacyl-tRNA binding site.</text>
</comment>
<evidence type="ECO:0000313" key="7">
    <source>
        <dbReference type="EMBL" id="EHQ05858.1"/>
    </source>
</evidence>
<dbReference type="GO" id="GO:0022625">
    <property type="term" value="C:cytosolic large ribosomal subunit"/>
    <property type="evidence" value="ECO:0007669"/>
    <property type="project" value="TreeGrafter"/>
</dbReference>
<dbReference type="Gene3D" id="2.30.30.790">
    <property type="match status" value="1"/>
</dbReference>
<evidence type="ECO:0000313" key="8">
    <source>
        <dbReference type="Proteomes" id="UP000005737"/>
    </source>
</evidence>
<dbReference type="PROSITE" id="PS01015">
    <property type="entry name" value="RIBOSOMAL_L19"/>
    <property type="match status" value="1"/>
</dbReference>
<dbReference type="PANTHER" id="PTHR15680:SF9">
    <property type="entry name" value="LARGE RIBOSOMAL SUBUNIT PROTEIN BL19M"/>
    <property type="match status" value="1"/>
</dbReference>
<dbReference type="NCBIfam" id="TIGR01024">
    <property type="entry name" value="rplS_bact"/>
    <property type="match status" value="1"/>
</dbReference>
<dbReference type="InterPro" id="IPR018257">
    <property type="entry name" value="Ribosomal_bL19_CS"/>
</dbReference>
<keyword evidence="8" id="KW-1185">Reference proteome</keyword>
<proteinExistence type="inferred from homology"/>
<evidence type="ECO:0000256" key="4">
    <source>
        <dbReference type="ARBA" id="ARBA00035171"/>
    </source>
</evidence>
<evidence type="ECO:0000256" key="3">
    <source>
        <dbReference type="ARBA" id="ARBA00023274"/>
    </source>
</evidence>
<keyword evidence="3 5" id="KW-0687">Ribonucleoprotein</keyword>
<dbReference type="PRINTS" id="PR00061">
    <property type="entry name" value="RIBOSOMALL19"/>
</dbReference>
<dbReference type="HAMAP" id="MF_00402">
    <property type="entry name" value="Ribosomal_bL19"/>
    <property type="match status" value="1"/>
</dbReference>
<dbReference type="HOGENOM" id="CLU_103507_2_0_12"/>
<dbReference type="GO" id="GO:0003735">
    <property type="term" value="F:structural constituent of ribosome"/>
    <property type="evidence" value="ECO:0007669"/>
    <property type="project" value="InterPro"/>
</dbReference>
<gene>
    <name evidence="5" type="primary">rplS</name>
    <name evidence="7" type="ORF">Lepil_1164</name>
</gene>
<reference evidence="7 8" key="1">
    <citation type="submission" date="2011-10" db="EMBL/GenBank/DDBJ databases">
        <title>The Improved High-Quality Draft genome of Leptonema illini DSM 21528.</title>
        <authorList>
            <consortium name="US DOE Joint Genome Institute (JGI-PGF)"/>
            <person name="Lucas S."/>
            <person name="Copeland A."/>
            <person name="Lapidus A."/>
            <person name="Glavina del Rio T."/>
            <person name="Dalin E."/>
            <person name="Tice H."/>
            <person name="Bruce D."/>
            <person name="Goodwin L."/>
            <person name="Pitluck S."/>
            <person name="Peters L."/>
            <person name="Mikhailova N."/>
            <person name="Held B."/>
            <person name="Kyrpides N."/>
            <person name="Mavromatis K."/>
            <person name="Ivanova N."/>
            <person name="Markowitz V."/>
            <person name="Cheng J.-F."/>
            <person name="Hugenholtz P."/>
            <person name="Woyke T."/>
            <person name="Wu D."/>
            <person name="Gronow S."/>
            <person name="Wellnitz S."/>
            <person name="Brambilla E.-M."/>
            <person name="Klenk H.-P."/>
            <person name="Eisen J.A."/>
        </authorList>
    </citation>
    <scope>NUCLEOTIDE SEQUENCE [LARGE SCALE GENOMIC DNA]</scope>
    <source>
        <strain evidence="7 8">DSM 21528</strain>
    </source>
</reference>
<comment type="similarity">
    <text evidence="1 5 6">Belongs to the bacterial ribosomal protein bL19 family.</text>
</comment>
<evidence type="ECO:0000256" key="1">
    <source>
        <dbReference type="ARBA" id="ARBA00005781"/>
    </source>
</evidence>
<dbReference type="PANTHER" id="PTHR15680">
    <property type="entry name" value="RIBOSOMAL PROTEIN L19"/>
    <property type="match status" value="1"/>
</dbReference>
<dbReference type="EMBL" id="JH597773">
    <property type="protein sequence ID" value="EHQ05858.1"/>
    <property type="molecule type" value="Genomic_DNA"/>
</dbReference>
<dbReference type="AlphaFoldDB" id="H2CH16"/>
<keyword evidence="2 5" id="KW-0689">Ribosomal protein</keyword>
<dbReference type="PIRSF" id="PIRSF002191">
    <property type="entry name" value="Ribosomal_L19"/>
    <property type="match status" value="1"/>
</dbReference>
<dbReference type="InterPro" id="IPR008991">
    <property type="entry name" value="Translation_prot_SH3-like_sf"/>
</dbReference>
<dbReference type="STRING" id="183.GCA_002009735_01817"/>
<name>H2CH16_9LEPT</name>
<dbReference type="Proteomes" id="UP000005737">
    <property type="component" value="Unassembled WGS sequence"/>
</dbReference>